<dbReference type="RefSeq" id="YP_009482894.1">
    <property type="nucleotide sequence ID" value="NC_037667.1"/>
</dbReference>
<sequence length="101" mass="10790">MGAIVLRGGHGRGRPQGRLHQEISHLSASSRGFCLRVALPHCPLLGEVAGSIFALAVDIASGPVVTAAPCGPNFFLRCMMSAPLWPMPSQPRHSLSKEKHR</sequence>
<organism evidence="1">
    <name type="scientific">Pandoravirus quercus</name>
    <dbReference type="NCBI Taxonomy" id="2107709"/>
    <lineage>
        <taxon>Viruses</taxon>
        <taxon>Pandoravirus</taxon>
    </lineage>
</organism>
<evidence type="ECO:0000313" key="1">
    <source>
        <dbReference type="EMBL" id="AVK74625.1"/>
    </source>
</evidence>
<accession>A0A2U7U8A5</accession>
<dbReference type="Proteomes" id="UP000248852">
    <property type="component" value="Segment"/>
</dbReference>
<reference evidence="1" key="1">
    <citation type="journal article" date="2018" name="Nat. Commun.">
        <title>Diversity and evolution of the emerging Pandoraviridae family.</title>
        <authorList>
            <person name="Legendre M."/>
            <person name="Fabre E."/>
            <person name="Poirot O."/>
            <person name="Jeudy S."/>
            <person name="Lartigue A."/>
            <person name="Alempic J.M."/>
            <person name="Beucher L."/>
            <person name="Philippe N."/>
            <person name="Bertaux L."/>
            <person name="Christo-Foroux E."/>
            <person name="Labadie K."/>
            <person name="Coute Y."/>
            <person name="Abergel C."/>
            <person name="Claverie J.M."/>
        </authorList>
    </citation>
    <scope>NUCLEOTIDE SEQUENCE [LARGE SCALE GENOMIC DNA]</scope>
    <source>
        <strain evidence="1">Quercus</strain>
    </source>
</reference>
<dbReference type="GeneID" id="36843766"/>
<protein>
    <submittedName>
        <fullName evidence="1">Uncharacterized protein</fullName>
    </submittedName>
</protein>
<dbReference type="EMBL" id="MG011689">
    <property type="protein sequence ID" value="AVK74625.1"/>
    <property type="molecule type" value="Genomic_DNA"/>
</dbReference>
<name>A0A2U7U8A5_9VIRU</name>
<proteinExistence type="predicted"/>
<gene>
    <name evidence="1" type="ORF">pqer_cds_203</name>
</gene>
<dbReference type="KEGG" id="vg:36843766"/>